<dbReference type="AlphaFoldDB" id="A0A127ZFV0"/>
<organism evidence="1">
    <name type="scientific">Sporisorium scitamineum</name>
    <dbReference type="NCBI Taxonomy" id="49012"/>
    <lineage>
        <taxon>Eukaryota</taxon>
        <taxon>Fungi</taxon>
        <taxon>Dikarya</taxon>
        <taxon>Basidiomycota</taxon>
        <taxon>Ustilaginomycotina</taxon>
        <taxon>Ustilaginomycetes</taxon>
        <taxon>Ustilaginales</taxon>
        <taxon>Ustilaginaceae</taxon>
        <taxon>Sporisorium</taxon>
    </lineage>
</organism>
<protein>
    <submittedName>
        <fullName evidence="1">Uncharacterized protein</fullName>
    </submittedName>
</protein>
<proteinExistence type="predicted"/>
<gene>
    <name evidence="1" type="ORF">SPSC_04831</name>
</gene>
<sequence length="135" mass="14606">MVVGDQQPGLALAHDIEAVDYIVQVTSRLNTPLPHIELEPIMQHAREIVADMIQMLQTTSLSRDSVTEYYGLVLRASNSLASKAKELRDEARNRGVKTTIAVDVEANHTTSAAMAYTEGGGVANKESLNTHCSAS</sequence>
<reference evidence="1" key="1">
    <citation type="submission" date="2014-06" db="EMBL/GenBank/DDBJ databases">
        <authorList>
            <person name="Ju J."/>
            <person name="Zhang J."/>
        </authorList>
    </citation>
    <scope>NUCLEOTIDE SEQUENCE</scope>
    <source>
        <strain evidence="1">SscI8</strain>
    </source>
</reference>
<accession>A0A127ZFV0</accession>
<dbReference type="OrthoDB" id="10581841at2759"/>
<name>A0A127ZFV0_9BASI</name>
<evidence type="ECO:0000313" key="1">
    <source>
        <dbReference type="EMBL" id="CDU24998.1"/>
    </source>
</evidence>
<dbReference type="EMBL" id="LK056681">
    <property type="protein sequence ID" value="CDU24998.1"/>
    <property type="molecule type" value="Genomic_DNA"/>
</dbReference>